<gene>
    <name evidence="1" type="ORF">EDD62_0572</name>
</gene>
<dbReference type="EMBL" id="RKRK01000002">
    <property type="protein sequence ID" value="RPF57936.1"/>
    <property type="molecule type" value="Genomic_DNA"/>
</dbReference>
<dbReference type="Pfam" id="PF12841">
    <property type="entry name" value="YvrJ"/>
    <property type="match status" value="1"/>
</dbReference>
<keyword evidence="2" id="KW-1185">Reference proteome</keyword>
<dbReference type="RefSeq" id="WP_083705853.1">
    <property type="nucleotide sequence ID" value="NZ_CBCSGK010000009.1"/>
</dbReference>
<comment type="caution">
    <text evidence="1">The sequence shown here is derived from an EMBL/GenBank/DDBJ whole genome shotgun (WGS) entry which is preliminary data.</text>
</comment>
<organism evidence="1 2">
    <name type="scientific">Abyssicoccus albus</name>
    <dbReference type="NCBI Taxonomy" id="1817405"/>
    <lineage>
        <taxon>Bacteria</taxon>
        <taxon>Bacillati</taxon>
        <taxon>Bacillota</taxon>
        <taxon>Bacilli</taxon>
        <taxon>Bacillales</taxon>
        <taxon>Abyssicoccaceae</taxon>
    </lineage>
</organism>
<protein>
    <submittedName>
        <fullName evidence="1">YvrJ-like protein</fullName>
    </submittedName>
</protein>
<name>A0A3N5BJA1_9BACL</name>
<reference evidence="1 2" key="1">
    <citation type="submission" date="2018-11" db="EMBL/GenBank/DDBJ databases">
        <title>Genomic Encyclopedia of Type Strains, Phase IV (KMG-IV): sequencing the most valuable type-strain genomes for metagenomic binning, comparative biology and taxonomic classification.</title>
        <authorList>
            <person name="Goeker M."/>
        </authorList>
    </citation>
    <scope>NUCLEOTIDE SEQUENCE [LARGE SCALE GENOMIC DNA]</scope>
    <source>
        <strain evidence="1 2">DSM 29158</strain>
    </source>
</reference>
<dbReference type="InterPro" id="IPR024419">
    <property type="entry name" value="YvrJ"/>
</dbReference>
<proteinExistence type="predicted"/>
<accession>A0A3N5BJA1</accession>
<evidence type="ECO:0000313" key="2">
    <source>
        <dbReference type="Proteomes" id="UP000277108"/>
    </source>
</evidence>
<evidence type="ECO:0000313" key="1">
    <source>
        <dbReference type="EMBL" id="RPF57936.1"/>
    </source>
</evidence>
<dbReference type="Proteomes" id="UP000277108">
    <property type="component" value="Unassembled WGS sequence"/>
</dbReference>
<sequence length="46" mass="5279">MEWIEVVNNVGFPIAISCYLLLKIEVKLNKLISLIHQTLGHEESRS</sequence>
<dbReference type="AlphaFoldDB" id="A0A3N5BJA1"/>